<dbReference type="Pfam" id="PF00990">
    <property type="entry name" value="GGDEF"/>
    <property type="match status" value="1"/>
</dbReference>
<dbReference type="SUPFAM" id="SSF55073">
    <property type="entry name" value="Nucleotide cyclase"/>
    <property type="match status" value="1"/>
</dbReference>
<sequence>MASKKASSTRADVFDEKTRLEKIEYLGILDSRRSDYFDAVVRLAADLFSCPISLISVIGEHVQWNKATCGFDLQSIPRADSFCSHAMTHGKLMVVEDTTADARFRANPFVVKPPHIRFYAGYPIRLSDGHLLGAICVKDVVTRTFSDRERERLTLLGQIVEGLVHTFENEVEARDAQQFGQSQKLAANRQSDLFEQIATVSGVGGWELFLDDMEPIWTQQTRKIHEVDEDYVPTLESAIEFYAPEARAILEQAINRAVEKGESWDLELPFITARNNERWVHSVGKAACVDGKPVRLFGSFRDITNRKNDEMKLRDSERLAREAEEELAVTLANMHEGVCVFDNHGDLRLWNRRYIEIFDKPAGEVEKGMNFRRILRNEIRRGSVNVRESEVTNRLNEHLAAGTTTSFNYRLGNGRSVNATYAPMPGGGWVATYSDVTDKEEASRRIEHAANHDTLTGLANRSLLNNSLEGAIATARDRGSYIGLMLIDIDWFKPINDSFGHIIGDELLKAVAERIKNCAGRSSLVARQGGDEFAILFKRADTHRKRLETVAADIVRKVTRPFQLEGLSIEVTASIGIAMMDDPKDTAETLVSKADSALYKMKESGRGSYRFFDEEIATELTRKKKGLLALHTAVKERDFELHYQPVVDLSDYSRVGYEALIRLSGENGEVMRPDEFIPLAEDFGLIHEIGEWVIETGLREAATWPHHLGIALNVSPRQFGHGVVVKQIDQLLTTLDMDPDRLDIEIIETTLLHASPNTIQELHALDEIGVNIVLDDFGTGFSSMTYVQQFPFDKIKIDRSFVRRIESDRQASIIASTIAALANNLGKHSTAEGIENENQAALLRTAGFQFGQGFLFGKPMPAHEIEELNPDRGKNATR</sequence>
<dbReference type="Gene3D" id="3.20.20.450">
    <property type="entry name" value="EAL domain"/>
    <property type="match status" value="1"/>
</dbReference>
<protein>
    <submittedName>
        <fullName evidence="4">EAL domain-containing protein</fullName>
    </submittedName>
</protein>
<dbReference type="PROSITE" id="PS50883">
    <property type="entry name" value="EAL"/>
    <property type="match status" value="1"/>
</dbReference>
<accession>A0AAE2ZPD0</accession>
<gene>
    <name evidence="4" type="ORF">K1W69_12575</name>
</gene>
<feature type="domain" description="GGDEF" evidence="3">
    <location>
        <begin position="480"/>
        <end position="614"/>
    </location>
</feature>
<dbReference type="Gene3D" id="3.30.450.40">
    <property type="match status" value="1"/>
</dbReference>
<dbReference type="PROSITE" id="PS50887">
    <property type="entry name" value="GGDEF"/>
    <property type="match status" value="1"/>
</dbReference>
<dbReference type="Pfam" id="PF12860">
    <property type="entry name" value="PAS_7"/>
    <property type="match status" value="1"/>
</dbReference>
<dbReference type="PANTHER" id="PTHR44757:SF2">
    <property type="entry name" value="BIOFILM ARCHITECTURE MAINTENANCE PROTEIN MBAA"/>
    <property type="match status" value="1"/>
</dbReference>
<dbReference type="SUPFAM" id="SSF141868">
    <property type="entry name" value="EAL domain-like"/>
    <property type="match status" value="1"/>
</dbReference>
<proteinExistence type="predicted"/>
<dbReference type="SMART" id="SM00052">
    <property type="entry name" value="EAL"/>
    <property type="match status" value="1"/>
</dbReference>
<dbReference type="RefSeq" id="WP_220228689.1">
    <property type="nucleotide sequence ID" value="NZ_JAICBX010000002.1"/>
</dbReference>
<dbReference type="InterPro" id="IPR003018">
    <property type="entry name" value="GAF"/>
</dbReference>
<dbReference type="AlphaFoldDB" id="A0AAE2ZPD0"/>
<keyword evidence="5" id="KW-1185">Reference proteome</keyword>
<dbReference type="InterPro" id="IPR035965">
    <property type="entry name" value="PAS-like_dom_sf"/>
</dbReference>
<reference evidence="4" key="1">
    <citation type="submission" date="2021-08" db="EMBL/GenBank/DDBJ databases">
        <title>Hoeflea bacterium WL0058 sp. nov., isolated from the sediment.</title>
        <authorList>
            <person name="Wang L."/>
            <person name="Zhang D."/>
        </authorList>
    </citation>
    <scope>NUCLEOTIDE SEQUENCE</scope>
    <source>
        <strain evidence="4">WL0058</strain>
    </source>
</reference>
<dbReference type="InterPro" id="IPR000160">
    <property type="entry name" value="GGDEF_dom"/>
</dbReference>
<dbReference type="InterPro" id="IPR035919">
    <property type="entry name" value="EAL_sf"/>
</dbReference>
<feature type="domain" description="EAL" evidence="2">
    <location>
        <begin position="623"/>
        <end position="873"/>
    </location>
</feature>
<evidence type="ECO:0000256" key="1">
    <source>
        <dbReference type="SAM" id="Coils"/>
    </source>
</evidence>
<dbReference type="InterPro" id="IPR052155">
    <property type="entry name" value="Biofilm_reg_signaling"/>
</dbReference>
<evidence type="ECO:0000259" key="2">
    <source>
        <dbReference type="PROSITE" id="PS50883"/>
    </source>
</evidence>
<feature type="coiled-coil region" evidence="1">
    <location>
        <begin position="306"/>
        <end position="333"/>
    </location>
</feature>
<evidence type="ECO:0000259" key="3">
    <source>
        <dbReference type="PROSITE" id="PS50887"/>
    </source>
</evidence>
<organism evidence="4 5">
    <name type="scientific">Flavimaribacter sediminis</name>
    <dbReference type="NCBI Taxonomy" id="2865987"/>
    <lineage>
        <taxon>Bacteria</taxon>
        <taxon>Pseudomonadati</taxon>
        <taxon>Pseudomonadota</taxon>
        <taxon>Alphaproteobacteria</taxon>
        <taxon>Hyphomicrobiales</taxon>
        <taxon>Rhizobiaceae</taxon>
        <taxon>Flavimaribacter</taxon>
    </lineage>
</organism>
<dbReference type="PANTHER" id="PTHR44757">
    <property type="entry name" value="DIGUANYLATE CYCLASE DGCP"/>
    <property type="match status" value="1"/>
</dbReference>
<dbReference type="Proteomes" id="UP001196509">
    <property type="component" value="Unassembled WGS sequence"/>
</dbReference>
<dbReference type="GO" id="GO:0003824">
    <property type="term" value="F:catalytic activity"/>
    <property type="evidence" value="ECO:0007669"/>
    <property type="project" value="UniProtKB-ARBA"/>
</dbReference>
<dbReference type="Gene3D" id="3.30.70.270">
    <property type="match status" value="1"/>
</dbReference>
<dbReference type="SMART" id="SM00267">
    <property type="entry name" value="GGDEF"/>
    <property type="match status" value="1"/>
</dbReference>
<name>A0AAE2ZPD0_9HYPH</name>
<dbReference type="FunFam" id="3.30.70.270:FF:000001">
    <property type="entry name" value="Diguanylate cyclase domain protein"/>
    <property type="match status" value="1"/>
</dbReference>
<evidence type="ECO:0000313" key="4">
    <source>
        <dbReference type="EMBL" id="MBW8638023.1"/>
    </source>
</evidence>
<dbReference type="InterPro" id="IPR029016">
    <property type="entry name" value="GAF-like_dom_sf"/>
</dbReference>
<dbReference type="SUPFAM" id="SSF55781">
    <property type="entry name" value="GAF domain-like"/>
    <property type="match status" value="1"/>
</dbReference>
<keyword evidence="1" id="KW-0175">Coiled coil</keyword>
<dbReference type="EMBL" id="JAICBX010000002">
    <property type="protein sequence ID" value="MBW8638023.1"/>
    <property type="molecule type" value="Genomic_DNA"/>
</dbReference>
<dbReference type="InterPro" id="IPR043128">
    <property type="entry name" value="Rev_trsase/Diguanyl_cyclase"/>
</dbReference>
<dbReference type="SUPFAM" id="SSF55785">
    <property type="entry name" value="PYP-like sensor domain (PAS domain)"/>
    <property type="match status" value="2"/>
</dbReference>
<dbReference type="NCBIfam" id="TIGR00254">
    <property type="entry name" value="GGDEF"/>
    <property type="match status" value="1"/>
</dbReference>
<evidence type="ECO:0000313" key="5">
    <source>
        <dbReference type="Proteomes" id="UP001196509"/>
    </source>
</evidence>
<dbReference type="InterPro" id="IPR001633">
    <property type="entry name" value="EAL_dom"/>
</dbReference>
<dbReference type="Gene3D" id="3.30.450.20">
    <property type="entry name" value="PAS domain"/>
    <property type="match status" value="2"/>
</dbReference>
<dbReference type="CDD" id="cd01949">
    <property type="entry name" value="GGDEF"/>
    <property type="match status" value="1"/>
</dbReference>
<comment type="caution">
    <text evidence="4">The sequence shown here is derived from an EMBL/GenBank/DDBJ whole genome shotgun (WGS) entry which is preliminary data.</text>
</comment>
<dbReference type="InterPro" id="IPR029787">
    <property type="entry name" value="Nucleotide_cyclase"/>
</dbReference>
<dbReference type="CDD" id="cd01948">
    <property type="entry name" value="EAL"/>
    <property type="match status" value="1"/>
</dbReference>
<dbReference type="SMART" id="SM00065">
    <property type="entry name" value="GAF"/>
    <property type="match status" value="1"/>
</dbReference>
<dbReference type="Pfam" id="PF00563">
    <property type="entry name" value="EAL"/>
    <property type="match status" value="1"/>
</dbReference>